<reference evidence="1 2" key="1">
    <citation type="submission" date="2016-10" db="EMBL/GenBank/DDBJ databases">
        <authorList>
            <person name="de Groot N.N."/>
        </authorList>
    </citation>
    <scope>NUCLEOTIDE SEQUENCE [LARGE SCALE GENOMIC DNA]</scope>
    <source>
        <strain evidence="1 2">DSM 3217</strain>
    </source>
</reference>
<dbReference type="RefSeq" id="WP_090173331.1">
    <property type="nucleotide sequence ID" value="NZ_FMXR01000008.1"/>
</dbReference>
<accession>A0A1G6B6W3</accession>
<dbReference type="AlphaFoldDB" id="A0A1G6B6W3"/>
<organism evidence="1 2">
    <name type="scientific">Eubacterium oxidoreducens</name>
    <dbReference type="NCBI Taxonomy" id="1732"/>
    <lineage>
        <taxon>Bacteria</taxon>
        <taxon>Bacillati</taxon>
        <taxon>Bacillota</taxon>
        <taxon>Clostridia</taxon>
        <taxon>Eubacteriales</taxon>
        <taxon>Eubacteriaceae</taxon>
        <taxon>Eubacterium</taxon>
    </lineage>
</organism>
<dbReference type="Pfam" id="PF18941">
    <property type="entry name" value="DUF5688"/>
    <property type="match status" value="1"/>
</dbReference>
<protein>
    <submittedName>
        <fullName evidence="1">Uncharacterized protein</fullName>
    </submittedName>
</protein>
<dbReference type="Proteomes" id="UP000199228">
    <property type="component" value="Unassembled WGS sequence"/>
</dbReference>
<proteinExistence type="predicted"/>
<name>A0A1G6B6W3_EUBOX</name>
<gene>
    <name evidence="1" type="ORF">SAMN02910417_01250</name>
</gene>
<evidence type="ECO:0000313" key="1">
    <source>
        <dbReference type="EMBL" id="SDB16390.1"/>
    </source>
</evidence>
<keyword evidence="2" id="KW-1185">Reference proteome</keyword>
<dbReference type="InterPro" id="IPR043743">
    <property type="entry name" value="DUF5688"/>
</dbReference>
<dbReference type="STRING" id="1732.SAMN02910417_01250"/>
<dbReference type="EMBL" id="FMXR01000008">
    <property type="protein sequence ID" value="SDB16390.1"/>
    <property type="molecule type" value="Genomic_DNA"/>
</dbReference>
<dbReference type="OrthoDB" id="1655031at2"/>
<evidence type="ECO:0000313" key="2">
    <source>
        <dbReference type="Proteomes" id="UP000199228"/>
    </source>
</evidence>
<sequence>MTFNVFQRNLIESLKKALSNTDLAEAELSPQKIDKLNGTYNALCIKPKDSIIGMNLNLDSIYDAFVEGVDFDTLVERTAKECFKGIESCPVVNPNEITDYSRVKDKLSLEVVSAERNADKLKSIPHNTLEDMAVITRIVLDKTEYGNATIVVTNSLCHQFGITKEQLFEDALVNAPLVRPTEIKGMSEVMSEMMPGLMPEISPEDEQIFVASVPDKNHGAGVIAYPNFMEDAAQKLGGSYFILPSSIHEILLVRDNGQMSAQDLENMVKEVNATQVEPCDQLTDHVYYYDAQKHVFQIADKALKSA</sequence>